<dbReference type="Gene3D" id="1.10.630.10">
    <property type="entry name" value="Cytochrome P450"/>
    <property type="match status" value="1"/>
</dbReference>
<comment type="cofactor">
    <cofactor evidence="1">
        <name>heme</name>
        <dbReference type="ChEBI" id="CHEBI:30413"/>
    </cofactor>
</comment>
<keyword evidence="3 5" id="KW-0479">Metal-binding</keyword>
<dbReference type="GO" id="GO:0005506">
    <property type="term" value="F:iron ion binding"/>
    <property type="evidence" value="ECO:0007669"/>
    <property type="project" value="InterPro"/>
</dbReference>
<evidence type="ECO:0000313" key="7">
    <source>
        <dbReference type="Proteomes" id="UP000012338"/>
    </source>
</evidence>
<keyword evidence="5" id="KW-0349">Heme</keyword>
<organism evidence="6 7">
    <name type="scientific">Cochliobolus heterostrophus (strain C4 / ATCC 48331 / race T)</name>
    <name type="common">Southern corn leaf blight fungus</name>
    <name type="synonym">Bipolaris maydis</name>
    <dbReference type="NCBI Taxonomy" id="665024"/>
    <lineage>
        <taxon>Eukaryota</taxon>
        <taxon>Fungi</taxon>
        <taxon>Dikarya</taxon>
        <taxon>Ascomycota</taxon>
        <taxon>Pezizomycotina</taxon>
        <taxon>Dothideomycetes</taxon>
        <taxon>Pleosporomycetidae</taxon>
        <taxon>Pleosporales</taxon>
        <taxon>Pleosporineae</taxon>
        <taxon>Pleosporaceae</taxon>
        <taxon>Bipolaris</taxon>
    </lineage>
</organism>
<dbReference type="GO" id="GO:0020037">
    <property type="term" value="F:heme binding"/>
    <property type="evidence" value="ECO:0007669"/>
    <property type="project" value="InterPro"/>
</dbReference>
<dbReference type="HOGENOM" id="CLU_2432803_0_0_1"/>
<name>N4WJV9_COCH4</name>
<dbReference type="InterPro" id="IPR001128">
    <property type="entry name" value="Cyt_P450"/>
</dbReference>
<dbReference type="AlphaFoldDB" id="N4WJV9"/>
<dbReference type="InterPro" id="IPR050121">
    <property type="entry name" value="Cytochrome_P450_monoxygenase"/>
</dbReference>
<dbReference type="InterPro" id="IPR017972">
    <property type="entry name" value="Cyt_P450_CS"/>
</dbReference>
<keyword evidence="4 5" id="KW-0408">Iron</keyword>
<accession>N4WJV9</accession>
<dbReference type="OrthoDB" id="3934656at2759"/>
<sequence>MLQLRPGVKLHSLATVLDQRGVIIDKYWIPRGTTIGMSAMVLNKDLSIFGNDAEKFRLDPWLESPDIFARLDNMSMTFGTGAKGCIGKNIALVCVFPHFLTLRLRNYTFPC</sequence>
<dbReference type="GO" id="GO:0016705">
    <property type="term" value="F:oxidoreductase activity, acting on paired donors, with incorporation or reduction of molecular oxygen"/>
    <property type="evidence" value="ECO:0007669"/>
    <property type="project" value="InterPro"/>
</dbReference>
<reference evidence="7" key="2">
    <citation type="journal article" date="2013" name="PLoS Genet.">
        <title>Comparative genome structure, secondary metabolite, and effector coding capacity across Cochliobolus pathogens.</title>
        <authorList>
            <person name="Condon B.J."/>
            <person name="Leng Y."/>
            <person name="Wu D."/>
            <person name="Bushley K.E."/>
            <person name="Ohm R.A."/>
            <person name="Otillar R."/>
            <person name="Martin J."/>
            <person name="Schackwitz W."/>
            <person name="Grimwood J."/>
            <person name="MohdZainudin N."/>
            <person name="Xue C."/>
            <person name="Wang R."/>
            <person name="Manning V.A."/>
            <person name="Dhillon B."/>
            <person name="Tu Z.J."/>
            <person name="Steffenson B.J."/>
            <person name="Salamov A."/>
            <person name="Sun H."/>
            <person name="Lowry S."/>
            <person name="LaButti K."/>
            <person name="Han J."/>
            <person name="Copeland A."/>
            <person name="Lindquist E."/>
            <person name="Barry K."/>
            <person name="Schmutz J."/>
            <person name="Baker S.E."/>
            <person name="Ciuffetti L.M."/>
            <person name="Grigoriev I.V."/>
            <person name="Zhong S."/>
            <person name="Turgeon B.G."/>
        </authorList>
    </citation>
    <scope>NUCLEOTIDE SEQUENCE [LARGE SCALE GENOMIC DNA]</scope>
    <source>
        <strain evidence="7">C4 / ATCC 48331 / race T</strain>
    </source>
</reference>
<proteinExistence type="inferred from homology"/>
<keyword evidence="5" id="KW-0503">Monooxygenase</keyword>
<evidence type="ECO:0000256" key="3">
    <source>
        <dbReference type="ARBA" id="ARBA00022723"/>
    </source>
</evidence>
<keyword evidence="7" id="KW-1185">Reference proteome</keyword>
<reference evidence="6 7" key="1">
    <citation type="journal article" date="2012" name="PLoS Pathog.">
        <title>Diverse lifestyles and strategies of plant pathogenesis encoded in the genomes of eighteen Dothideomycetes fungi.</title>
        <authorList>
            <person name="Ohm R.A."/>
            <person name="Feau N."/>
            <person name="Henrissat B."/>
            <person name="Schoch C.L."/>
            <person name="Horwitz B.A."/>
            <person name="Barry K.W."/>
            <person name="Condon B.J."/>
            <person name="Copeland A.C."/>
            <person name="Dhillon B."/>
            <person name="Glaser F."/>
            <person name="Hesse C.N."/>
            <person name="Kosti I."/>
            <person name="LaButti K."/>
            <person name="Lindquist E.A."/>
            <person name="Lucas S."/>
            <person name="Salamov A.A."/>
            <person name="Bradshaw R.E."/>
            <person name="Ciuffetti L."/>
            <person name="Hamelin R.C."/>
            <person name="Kema G.H.J."/>
            <person name="Lawrence C."/>
            <person name="Scott J.A."/>
            <person name="Spatafora J.W."/>
            <person name="Turgeon B.G."/>
            <person name="de Wit P.J.G.M."/>
            <person name="Zhong S."/>
            <person name="Goodwin S.B."/>
            <person name="Grigoriev I.V."/>
        </authorList>
    </citation>
    <scope>NUCLEOTIDE SEQUENCE [LARGE SCALE GENOMIC DNA]</scope>
    <source>
        <strain evidence="7">C4 / ATCC 48331 / race T</strain>
    </source>
</reference>
<evidence type="ECO:0008006" key="8">
    <source>
        <dbReference type="Google" id="ProtNLM"/>
    </source>
</evidence>
<dbReference type="EMBL" id="KB733473">
    <property type="protein sequence ID" value="ENI00594.1"/>
    <property type="molecule type" value="Genomic_DNA"/>
</dbReference>
<evidence type="ECO:0000256" key="5">
    <source>
        <dbReference type="RuleBase" id="RU000461"/>
    </source>
</evidence>
<evidence type="ECO:0000256" key="4">
    <source>
        <dbReference type="ARBA" id="ARBA00023004"/>
    </source>
</evidence>
<dbReference type="Pfam" id="PF00067">
    <property type="entry name" value="p450"/>
    <property type="match status" value="1"/>
</dbReference>
<gene>
    <name evidence="6" type="ORF">COCC4DRAFT_65307</name>
</gene>
<dbReference type="PROSITE" id="PS00086">
    <property type="entry name" value="CYTOCHROME_P450"/>
    <property type="match status" value="1"/>
</dbReference>
<dbReference type="GO" id="GO:0004497">
    <property type="term" value="F:monooxygenase activity"/>
    <property type="evidence" value="ECO:0007669"/>
    <property type="project" value="UniProtKB-KW"/>
</dbReference>
<evidence type="ECO:0000313" key="6">
    <source>
        <dbReference type="EMBL" id="ENI00594.1"/>
    </source>
</evidence>
<evidence type="ECO:0000256" key="2">
    <source>
        <dbReference type="ARBA" id="ARBA00010617"/>
    </source>
</evidence>
<protein>
    <recommendedName>
        <fullName evidence="8">Cytochrome P450 monooxygenase</fullName>
    </recommendedName>
</protein>
<evidence type="ECO:0000256" key="1">
    <source>
        <dbReference type="ARBA" id="ARBA00001971"/>
    </source>
</evidence>
<keyword evidence="5" id="KW-0560">Oxidoreductase</keyword>
<dbReference type="SUPFAM" id="SSF48264">
    <property type="entry name" value="Cytochrome P450"/>
    <property type="match status" value="1"/>
</dbReference>
<comment type="similarity">
    <text evidence="2 5">Belongs to the cytochrome P450 family.</text>
</comment>
<dbReference type="PANTHER" id="PTHR24305:SF166">
    <property type="entry name" value="CYTOCHROME P450 12A4, MITOCHONDRIAL-RELATED"/>
    <property type="match status" value="1"/>
</dbReference>
<dbReference type="InterPro" id="IPR036396">
    <property type="entry name" value="Cyt_P450_sf"/>
</dbReference>
<dbReference type="Proteomes" id="UP000012338">
    <property type="component" value="Unassembled WGS sequence"/>
</dbReference>
<dbReference type="PANTHER" id="PTHR24305">
    <property type="entry name" value="CYTOCHROME P450"/>
    <property type="match status" value="1"/>
</dbReference>